<accession>A0AAV2IST0</accession>
<reference evidence="5 6" key="1">
    <citation type="submission" date="2024-04" db="EMBL/GenBank/DDBJ databases">
        <authorList>
            <consortium name="Genoscope - CEA"/>
            <person name="William W."/>
        </authorList>
    </citation>
    <scope>NUCLEOTIDE SEQUENCE [LARGE SCALE GENOMIC DNA]</scope>
</reference>
<dbReference type="GO" id="GO:0000398">
    <property type="term" value="P:mRNA splicing, via spliceosome"/>
    <property type="evidence" value="ECO:0007669"/>
    <property type="project" value="TreeGrafter"/>
</dbReference>
<dbReference type="GO" id="GO:0061632">
    <property type="term" value="F:RNA lariat debranching enzyme activator activity"/>
    <property type="evidence" value="ECO:0007669"/>
    <property type="project" value="TreeGrafter"/>
</dbReference>
<evidence type="ECO:0000259" key="4">
    <source>
        <dbReference type="Pfam" id="PF04677"/>
    </source>
</evidence>
<evidence type="ECO:0000313" key="6">
    <source>
        <dbReference type="Proteomes" id="UP001497497"/>
    </source>
</evidence>
<gene>
    <name evidence="5" type="ORF">GSLYS_00022074001</name>
</gene>
<proteinExistence type="inferred from homology"/>
<evidence type="ECO:0000256" key="3">
    <source>
        <dbReference type="SAM" id="MobiDB-lite"/>
    </source>
</evidence>
<sequence length="364" mass="41270">MIAPVKNDTGFKGIDILITLQWPKDVEKYGSSAPGHEPKFPGSGCIAEVARVLRPRYHFAALEGIFYERQPYRNHQVLLDAARHTTRFIGLANVANKVKHKYLYAFNIVPMSKMDPSELVKQPEDVTECPYVATGVLTSKQEETGQQFFYDMNAKQEERGRKRGGDREGRGRGGEHGRDFRNRDDEEKKPRRNPQPAGPCWFCLGSPEVEKHLVVSVADQVYVALAKGGLVPDHVLIIPVYHHQSLVACPDEGIEQIDKYKACLRKMYKSQGKSVVFFERNFRTQHLQIQAVPIPQDSVVDIKDTFMACAESESIELAEIPKHSDLKQIVPEGAPYFYVELPTGEKCLHRISKQFPLQFGRCVF</sequence>
<comment type="caution">
    <text evidence="5">The sequence shown here is derived from an EMBL/GenBank/DDBJ whole genome shotgun (WGS) entry which is preliminary data.</text>
</comment>
<evidence type="ECO:0000256" key="1">
    <source>
        <dbReference type="ARBA" id="ARBA00006795"/>
    </source>
</evidence>
<name>A0AAV2IST0_LYMST</name>
<feature type="domain" description="Cwf19-like C-terminal" evidence="4">
    <location>
        <begin position="189"/>
        <end position="305"/>
    </location>
</feature>
<dbReference type="InterPro" id="IPR036265">
    <property type="entry name" value="HIT-like_sf"/>
</dbReference>
<dbReference type="Pfam" id="PF04677">
    <property type="entry name" value="CwfJ_C_1"/>
    <property type="match status" value="1"/>
</dbReference>
<feature type="compositionally biased region" description="Basic and acidic residues" evidence="3">
    <location>
        <begin position="154"/>
        <end position="189"/>
    </location>
</feature>
<evidence type="ECO:0000313" key="5">
    <source>
        <dbReference type="EMBL" id="CAL1548757.1"/>
    </source>
</evidence>
<comment type="similarity">
    <text evidence="1">Belongs to the CWF19 family.</text>
</comment>
<dbReference type="PANTHER" id="PTHR12072">
    <property type="entry name" value="CWF19, CELL CYCLE CONTROL PROTEIN"/>
    <property type="match status" value="1"/>
</dbReference>
<dbReference type="CDD" id="cd07380">
    <property type="entry name" value="MPP_CWF19_N"/>
    <property type="match status" value="1"/>
</dbReference>
<dbReference type="PANTHER" id="PTHR12072:SF4">
    <property type="entry name" value="CWF19-LIKE PROTEIN 1"/>
    <property type="match status" value="1"/>
</dbReference>
<dbReference type="Gene3D" id="3.30.428.10">
    <property type="entry name" value="HIT-like"/>
    <property type="match status" value="1"/>
</dbReference>
<keyword evidence="6" id="KW-1185">Reference proteome</keyword>
<protein>
    <recommendedName>
        <fullName evidence="2">CWF19-like protein 1</fullName>
    </recommendedName>
</protein>
<dbReference type="GO" id="GO:0071014">
    <property type="term" value="C:post-mRNA release spliceosomal complex"/>
    <property type="evidence" value="ECO:0007669"/>
    <property type="project" value="TreeGrafter"/>
</dbReference>
<feature type="region of interest" description="Disordered" evidence="3">
    <location>
        <begin position="149"/>
        <end position="197"/>
    </location>
</feature>
<dbReference type="InterPro" id="IPR006768">
    <property type="entry name" value="Cwf19-like_C_dom-1"/>
</dbReference>
<dbReference type="FunFam" id="3.30.428.10:FF:000024">
    <property type="entry name" value="CWF19-like cell cycle control factor 1"/>
    <property type="match status" value="1"/>
</dbReference>
<dbReference type="Proteomes" id="UP001497497">
    <property type="component" value="Unassembled WGS sequence"/>
</dbReference>
<dbReference type="InterPro" id="IPR040194">
    <property type="entry name" value="Cwf19-like"/>
</dbReference>
<organism evidence="5 6">
    <name type="scientific">Lymnaea stagnalis</name>
    <name type="common">Great pond snail</name>
    <name type="synonym">Helix stagnalis</name>
    <dbReference type="NCBI Taxonomy" id="6523"/>
    <lineage>
        <taxon>Eukaryota</taxon>
        <taxon>Metazoa</taxon>
        <taxon>Spiralia</taxon>
        <taxon>Lophotrochozoa</taxon>
        <taxon>Mollusca</taxon>
        <taxon>Gastropoda</taxon>
        <taxon>Heterobranchia</taxon>
        <taxon>Euthyneura</taxon>
        <taxon>Panpulmonata</taxon>
        <taxon>Hygrophila</taxon>
        <taxon>Lymnaeoidea</taxon>
        <taxon>Lymnaeidae</taxon>
        <taxon>Lymnaea</taxon>
    </lineage>
</organism>
<dbReference type="SUPFAM" id="SSF54197">
    <property type="entry name" value="HIT-like"/>
    <property type="match status" value="1"/>
</dbReference>
<dbReference type="EMBL" id="CAXITT010001656">
    <property type="protein sequence ID" value="CAL1548757.1"/>
    <property type="molecule type" value="Genomic_DNA"/>
</dbReference>
<dbReference type="AlphaFoldDB" id="A0AAV2IST0"/>
<evidence type="ECO:0000256" key="2">
    <source>
        <dbReference type="ARBA" id="ARBA00041007"/>
    </source>
</evidence>